<name>A0A0F9DV62_9ZZZZ</name>
<organism evidence="1">
    <name type="scientific">marine sediment metagenome</name>
    <dbReference type="NCBI Taxonomy" id="412755"/>
    <lineage>
        <taxon>unclassified sequences</taxon>
        <taxon>metagenomes</taxon>
        <taxon>ecological metagenomes</taxon>
    </lineage>
</organism>
<reference evidence="1" key="1">
    <citation type="journal article" date="2015" name="Nature">
        <title>Complex archaea that bridge the gap between prokaryotes and eukaryotes.</title>
        <authorList>
            <person name="Spang A."/>
            <person name="Saw J.H."/>
            <person name="Jorgensen S.L."/>
            <person name="Zaremba-Niedzwiedzka K."/>
            <person name="Martijn J."/>
            <person name="Lind A.E."/>
            <person name="van Eijk R."/>
            <person name="Schleper C."/>
            <person name="Guy L."/>
            <person name="Ettema T.J."/>
        </authorList>
    </citation>
    <scope>NUCLEOTIDE SEQUENCE</scope>
</reference>
<evidence type="ECO:0008006" key="2">
    <source>
        <dbReference type="Google" id="ProtNLM"/>
    </source>
</evidence>
<evidence type="ECO:0000313" key="1">
    <source>
        <dbReference type="EMBL" id="KKL21576.1"/>
    </source>
</evidence>
<dbReference type="AlphaFoldDB" id="A0A0F9DV62"/>
<protein>
    <recommendedName>
        <fullName evidence="2">Addiction module protein</fullName>
    </recommendedName>
</protein>
<comment type="caution">
    <text evidence="1">The sequence shown here is derived from an EMBL/GenBank/DDBJ whole genome shotgun (WGS) entry which is preliminary data.</text>
</comment>
<accession>A0A0F9DV62</accession>
<dbReference type="Pfam" id="PF09720">
    <property type="entry name" value="Unstab_antitox"/>
    <property type="match status" value="1"/>
</dbReference>
<dbReference type="EMBL" id="LAZR01037678">
    <property type="protein sequence ID" value="KKL21576.1"/>
    <property type="molecule type" value="Genomic_DNA"/>
</dbReference>
<proteinExistence type="predicted"/>
<sequence length="78" mass="8994">MEEKKGKKMNAADEILKEALTLRAPQKAKLIDKLLLSLDKPDSEIDELWAEEAEKRIDAYESGYIKTVTLEKVLQKYQ</sequence>
<gene>
    <name evidence="1" type="ORF">LCGC14_2444090</name>
</gene>
<dbReference type="InterPro" id="IPR013406">
    <property type="entry name" value="CHP02574_addiction_mod"/>
</dbReference>